<feature type="domain" description="Carbohydrate kinase PfkB" evidence="3">
    <location>
        <begin position="13"/>
        <end position="305"/>
    </location>
</feature>
<dbReference type="RefSeq" id="WP_182967116.1">
    <property type="nucleotide sequence ID" value="NZ_BAABGC010000073.1"/>
</dbReference>
<dbReference type="GO" id="GO:0016301">
    <property type="term" value="F:kinase activity"/>
    <property type="evidence" value="ECO:0007669"/>
    <property type="project" value="UniProtKB-KW"/>
</dbReference>
<comment type="caution">
    <text evidence="4">The sequence shown here is derived from an EMBL/GenBank/DDBJ whole genome shotgun (WGS) entry which is preliminary data.</text>
</comment>
<evidence type="ECO:0000256" key="2">
    <source>
        <dbReference type="ARBA" id="ARBA00022777"/>
    </source>
</evidence>
<evidence type="ECO:0000256" key="1">
    <source>
        <dbReference type="ARBA" id="ARBA00022679"/>
    </source>
</evidence>
<dbReference type="InterPro" id="IPR011611">
    <property type="entry name" value="PfkB_dom"/>
</dbReference>
<dbReference type="Pfam" id="PF00294">
    <property type="entry name" value="PfkB"/>
    <property type="match status" value="1"/>
</dbReference>
<keyword evidence="2 4" id="KW-0418">Kinase</keyword>
<gene>
    <name evidence="4" type="ORF">HLH29_12070</name>
</gene>
<evidence type="ECO:0000259" key="3">
    <source>
        <dbReference type="Pfam" id="PF00294"/>
    </source>
</evidence>
<proteinExistence type="predicted"/>
<reference evidence="4 5" key="1">
    <citation type="submission" date="2020-04" db="EMBL/GenBank/DDBJ databases">
        <title>Description of novel Gluconacetobacter.</title>
        <authorList>
            <person name="Sombolestani A."/>
        </authorList>
    </citation>
    <scope>NUCLEOTIDE SEQUENCE [LARGE SCALE GENOMIC DNA]</scope>
    <source>
        <strain evidence="4 5">LMG 27725</strain>
    </source>
</reference>
<evidence type="ECO:0000313" key="4">
    <source>
        <dbReference type="EMBL" id="MBB2179900.1"/>
    </source>
</evidence>
<accession>A0A7W4JEQ6</accession>
<dbReference type="PANTHER" id="PTHR10584:SF166">
    <property type="entry name" value="RIBOKINASE"/>
    <property type="match status" value="1"/>
</dbReference>
<dbReference type="CDD" id="cd01941">
    <property type="entry name" value="YeiC_kinase_like"/>
    <property type="match status" value="1"/>
</dbReference>
<keyword evidence="1" id="KW-0808">Transferase</keyword>
<name>A0A7W4JEQ6_9PROT</name>
<dbReference type="EMBL" id="JABEQL010000015">
    <property type="protein sequence ID" value="MBB2179900.1"/>
    <property type="molecule type" value="Genomic_DNA"/>
</dbReference>
<evidence type="ECO:0000313" key="5">
    <source>
        <dbReference type="Proteomes" id="UP000525623"/>
    </source>
</evidence>
<dbReference type="Gene3D" id="3.40.1190.20">
    <property type="match status" value="1"/>
</dbReference>
<dbReference type="Proteomes" id="UP000525623">
    <property type="component" value="Unassembled WGS sequence"/>
</dbReference>
<dbReference type="AlphaFoldDB" id="A0A7W4JEQ6"/>
<dbReference type="SUPFAM" id="SSF53613">
    <property type="entry name" value="Ribokinase-like"/>
    <property type="match status" value="1"/>
</dbReference>
<dbReference type="InterPro" id="IPR029056">
    <property type="entry name" value="Ribokinase-like"/>
</dbReference>
<protein>
    <submittedName>
        <fullName evidence="4">Sugar kinase</fullName>
    </submittedName>
</protein>
<keyword evidence="5" id="KW-1185">Reference proteome</keyword>
<organism evidence="4 5">
    <name type="scientific">Gluconacetobacter tumulicola</name>
    <dbReference type="NCBI Taxonomy" id="1017177"/>
    <lineage>
        <taxon>Bacteria</taxon>
        <taxon>Pseudomonadati</taxon>
        <taxon>Pseudomonadota</taxon>
        <taxon>Alphaproteobacteria</taxon>
        <taxon>Acetobacterales</taxon>
        <taxon>Acetobacteraceae</taxon>
        <taxon>Gluconacetobacter</taxon>
    </lineage>
</organism>
<sequence>MSRDQGHDAPPPRVACVGAAAIDRKFRLLGPAIAGTSNPATASVAFGGVARNVCENLARLGHAPLFFSALGNDAAGHDLARHLNACGAVTAHLLHVDNTPTAEYVAILDTAHNLQMGVFGAGAFDRLDRAYLQASWPAMADASWIFADCNTPPDALAWLLTQAHGHGIRVAVDTVSVPKARRLRGLLACVALLVTNRDEALHLLPEGPGMTTADMTTQDLATALVRAGAGAGTVIVTEGAAGLSVADARGARAIPAHPATVADVTGAGDALIGATLGALLDGAEIDTACRLGAAAAALTIESRESVRPDLSRALVHATARLPSPGAIKGHVP</sequence>
<dbReference type="PANTHER" id="PTHR10584">
    <property type="entry name" value="SUGAR KINASE"/>
    <property type="match status" value="1"/>
</dbReference>